<accession>A0A679IPD3</accession>
<organism evidence="1">
    <name type="scientific">Variovorax paradoxus</name>
    <dbReference type="NCBI Taxonomy" id="34073"/>
    <lineage>
        <taxon>Bacteria</taxon>
        <taxon>Pseudomonadati</taxon>
        <taxon>Pseudomonadota</taxon>
        <taxon>Betaproteobacteria</taxon>
        <taxon>Burkholderiales</taxon>
        <taxon>Comamonadaceae</taxon>
        <taxon>Variovorax</taxon>
    </lineage>
</organism>
<dbReference type="AlphaFoldDB" id="A0A679IPD3"/>
<proteinExistence type="predicted"/>
<evidence type="ECO:0000313" key="1">
    <source>
        <dbReference type="EMBL" id="CAA2100527.1"/>
    </source>
</evidence>
<dbReference type="EMBL" id="LR743507">
    <property type="protein sequence ID" value="CAA2100527.1"/>
    <property type="molecule type" value="Genomic_DNA"/>
</dbReference>
<protein>
    <submittedName>
        <fullName evidence="1">Uncharacterized protein</fullName>
    </submittedName>
</protein>
<dbReference type="RefSeq" id="WP_339088524.1">
    <property type="nucleotide sequence ID" value="NZ_LR743507.1"/>
</dbReference>
<reference evidence="1" key="1">
    <citation type="submission" date="2019-12" db="EMBL/GenBank/DDBJ databases">
        <authorList>
            <person name="Cremers G."/>
        </authorList>
    </citation>
    <scope>NUCLEOTIDE SEQUENCE</scope>
    <source>
        <strain evidence="1">Vvax</strain>
    </source>
</reference>
<name>A0A679IPD3_VARPD</name>
<sequence length="205" mass="21593">MSSDARKYLQALGAGLAEALGPGYRFHKSALELRAATDAGENLVTLGGAMRHSPLVDVAFHFGCSYGAAKAVAKQLGLQAGPHIVQYSLNRASMKGLPMSGPGRGSWSVHIGTPPDATLLTEIATAIRGMAGPFFERFAGMAAARDAVAADDSWCLGGRMQWRSVLALDAALGELDHFRAWAARLDPLNAQEAHGLLLRAEALRG</sequence>
<gene>
    <name evidence="1" type="ORF">VVAX_00789</name>
</gene>